<dbReference type="GO" id="GO:0034237">
    <property type="term" value="F:protein kinase A regulatory subunit binding"/>
    <property type="evidence" value="ECO:0007669"/>
    <property type="project" value="TreeGrafter"/>
</dbReference>
<feature type="region of interest" description="Disordered" evidence="3">
    <location>
        <begin position="177"/>
        <end position="209"/>
    </location>
</feature>
<keyword evidence="2" id="KW-0206">Cytoskeleton</keyword>
<dbReference type="PROSITE" id="PS51082">
    <property type="entry name" value="WH2"/>
    <property type="match status" value="1"/>
</dbReference>
<feature type="compositionally biased region" description="Acidic residues" evidence="3">
    <location>
        <begin position="1351"/>
        <end position="1362"/>
    </location>
</feature>
<feature type="compositionally biased region" description="Polar residues" evidence="3">
    <location>
        <begin position="1260"/>
        <end position="1273"/>
    </location>
</feature>
<name>A0A1D1XYI4_9ARAE</name>
<feature type="compositionally biased region" description="Basic and acidic residues" evidence="3">
    <location>
        <begin position="362"/>
        <end position="375"/>
    </location>
</feature>
<feature type="compositionally biased region" description="Polar residues" evidence="3">
    <location>
        <begin position="574"/>
        <end position="589"/>
    </location>
</feature>
<keyword evidence="2" id="KW-0963">Cytoplasm</keyword>
<dbReference type="GO" id="GO:0005856">
    <property type="term" value="C:cytoskeleton"/>
    <property type="evidence" value="ECO:0007669"/>
    <property type="project" value="UniProtKB-SubCell"/>
</dbReference>
<proteinExistence type="inferred from homology"/>
<feature type="compositionally biased region" description="Basic and acidic residues" evidence="3">
    <location>
        <begin position="1491"/>
        <end position="1503"/>
    </location>
</feature>
<comment type="subcellular location">
    <subcellularLocation>
        <location evidence="2">Cytoplasm</location>
        <location evidence="2">Cytoskeleton</location>
    </subcellularLocation>
</comment>
<feature type="domain" description="WH2" evidence="4">
    <location>
        <begin position="1681"/>
        <end position="1699"/>
    </location>
</feature>
<sequence>MPIIRYQLRNEYGLGDPELYRTADREDPEALLEGVAMAGLVGVLRQLGDLAEFAAEIFHDLHEEVMATAARGHVLMLRVQQLEAEFPLIEKGFLSETTPSHLVNNAGIDWHPNLQIDQNLITREDMPRFILDSYEESRGPPRLFMLDKFDIAGDGACLKRYSDPSFFKMDFASSGKMEPDIQREKKSRKNKKKMQRGRNGETPGSYIIPHVNPKLEHVAPEKASGNPPAKRVKLKTRQLNDNTSIGRSYMEYILENHSSEHTGLSENLANCSHVKMKTIESTELAPEVRQVIMDSSNGKPSFRVRNQRETSDKEELSLAQKEVVSYKRDTQTIMNEKKELLQKATGEVEKLLPTFQKELLVDTDSKREGNDDAESRTNGSLDGYRSDDVASELDSYLDALTTMDSEIETDNETKAKLEPSFFRKECNKLDSSMNEDRVLVNECLDSHMFRKSSTTQNSLTNKGMSSSPNGDISNCLADSIPSQGTSTVLLGMFMDPEPADESHYMNFENNLNNNVNCEALGNELSIDLVPKQMTPDILGTLTASDVESSSSCITGTTSALIHTRIRATPEDVQSDTAKQNITPSTTDSTEMIGISFGGESSPPVISDVQETDEDLSVTLPHPVEGHKSIDNLLEGDSHQRSEESKVPSAVGDDSVSPVLISKDTEILSDTLLHLGNEPDLNLQIQEDPSLEMQVAVSCTEETTAEAIMSVSTVSSLPQKHEATDLEITPSIYVEDSPLPLSVCDEKLLHRSVCQDPKVDSGESTLSRKCPPISPLDNSPSTPASDGLLEPADNFVSFGEKIECAKSSTSSEDTADVAENESTCLNNMGSFAENEAMVPGISSPGTFVDVKMPQESCSLEYVESTSKVELPDLMKVLPHACDYETRGSVLLTGDNLNLLNDTVPFNSPVELVTAERHSPCLVTECIESDKLDFATIDSPKSSFRNTNLQEGTSDSVSEQQKLDATGTSSLKDLIDLDVQLVLGTDASEEDYAVVTNPQDSETARLTLDLCSQTVSGERNYDCHTESFEPAQEDLHPVVDNKTAIISSVEVGGGNLVNSILQNESEPIYSGIEHYLGKTMTTNSEDQTGVDDRQVSNVASLQQEEDDAICIPAGSKSADPVHGSFDHMDVTPVTSVPCQEDSKPALSPQSSRTEERVLESSDTFDFESVKHAEDNMHPLEANEVIMSPLENQVTDSKALPSTEPCQTANKDLFLPNDVSTESISPLIEAFALQSSNGSDEISLQQKFDSLKLSHSQFERRQSLAQDDNSVKTESQPPGPKAVSSHKIYELEIISTNVSSYNQLETEVDSPLQSSYWISESSAVSNASLASLETFPRVGASSSTMSQQQSSELPLDEDPPLDDDPPLPPLPPLQWRMGKLRPSSLMSNGEMTRPQNGTIHLTALPSLDHSGGSLVVMGGAGVDVHPPNPFLQVHVLSDDSNQFGYQTLEEESVNLFESSALPPVVEGEKSQDNILSLDVQMNNLPANSSSVVSHVEDKQQNHESHQEALSGEVPQSSNPFISPPTLSDMRSQYFPAVSEGEPFEPPKSSLPTLAYTESPHRTESLDTAIMHPFNPFLTSTSPDVENYGYSSGTFGDRMVNLDFPDPLLMTETASQGLLLSEGENFQASESETLPTAEYVKPNGRPSSLLNRPRDPLIEAVASHDKSTLRRVSELVRPSARPDGERNTLLEQIKNKSFSLKPAAVAKPSIKGPPTNLKVAAILEKANAIRQAFAGSDEDDDGDTWSDS</sequence>
<accession>A0A1D1XYI4</accession>
<evidence type="ECO:0000313" key="5">
    <source>
        <dbReference type="EMBL" id="JAT47453.1"/>
    </source>
</evidence>
<feature type="region of interest" description="Disordered" evidence="3">
    <location>
        <begin position="1132"/>
        <end position="1159"/>
    </location>
</feature>
<feature type="region of interest" description="Disordered" evidence="3">
    <location>
        <begin position="635"/>
        <end position="657"/>
    </location>
</feature>
<dbReference type="Gene3D" id="1.20.5.340">
    <property type="match status" value="1"/>
</dbReference>
<gene>
    <name evidence="5" type="primary">SCAR2_0</name>
    <name evidence="5" type="ORF">g.103889</name>
</gene>
<dbReference type="InterPro" id="IPR003124">
    <property type="entry name" value="WH2_dom"/>
</dbReference>
<feature type="compositionally biased region" description="Basic and acidic residues" evidence="3">
    <location>
        <begin position="306"/>
        <end position="316"/>
    </location>
</feature>
<feature type="compositionally biased region" description="Low complexity" evidence="3">
    <location>
        <begin position="1338"/>
        <end position="1350"/>
    </location>
</feature>
<feature type="region of interest" description="Disordered" evidence="3">
    <location>
        <begin position="1257"/>
        <end position="1281"/>
    </location>
</feature>
<dbReference type="GO" id="GO:0030036">
    <property type="term" value="P:actin cytoskeleton organization"/>
    <property type="evidence" value="ECO:0007669"/>
    <property type="project" value="UniProtKB-UniRule"/>
</dbReference>
<comment type="similarity">
    <text evidence="1 2">Belongs to the SCAR/WAVE family.</text>
</comment>
<feature type="region of interest" description="Disordered" evidence="3">
    <location>
        <begin position="362"/>
        <end position="387"/>
    </location>
</feature>
<evidence type="ECO:0000256" key="3">
    <source>
        <dbReference type="SAM" id="MobiDB-lite"/>
    </source>
</evidence>
<feature type="region of interest" description="Disordered" evidence="3">
    <location>
        <begin position="755"/>
        <end position="785"/>
    </location>
</feature>
<feature type="region of interest" description="Disordered" evidence="3">
    <location>
        <begin position="1485"/>
        <end position="1522"/>
    </location>
</feature>
<feature type="compositionally biased region" description="Basic residues" evidence="3">
    <location>
        <begin position="185"/>
        <end position="196"/>
    </location>
</feature>
<evidence type="ECO:0000259" key="4">
    <source>
        <dbReference type="PROSITE" id="PS51082"/>
    </source>
</evidence>
<evidence type="ECO:0000256" key="2">
    <source>
        <dbReference type="RuleBase" id="RU367034"/>
    </source>
</evidence>
<reference evidence="5" key="1">
    <citation type="submission" date="2015-07" db="EMBL/GenBank/DDBJ databases">
        <title>Transcriptome Assembly of Anthurium amnicola.</title>
        <authorList>
            <person name="Suzuki J."/>
        </authorList>
    </citation>
    <scope>NUCLEOTIDE SEQUENCE</scope>
</reference>
<feature type="region of interest" description="Disordered" evidence="3">
    <location>
        <begin position="297"/>
        <end position="316"/>
    </location>
</feature>
<protein>
    <recommendedName>
        <fullName evidence="2">Protein SCAR</fullName>
    </recommendedName>
    <alternativeName>
        <fullName evidence="2">Protein WAVE</fullName>
    </alternativeName>
</protein>
<feature type="compositionally biased region" description="Basic and acidic residues" evidence="3">
    <location>
        <begin position="635"/>
        <end position="645"/>
    </location>
</feature>
<organism evidence="5">
    <name type="scientific">Anthurium amnicola</name>
    <dbReference type="NCBI Taxonomy" id="1678845"/>
    <lineage>
        <taxon>Eukaryota</taxon>
        <taxon>Viridiplantae</taxon>
        <taxon>Streptophyta</taxon>
        <taxon>Embryophyta</taxon>
        <taxon>Tracheophyta</taxon>
        <taxon>Spermatophyta</taxon>
        <taxon>Magnoliopsida</taxon>
        <taxon>Liliopsida</taxon>
        <taxon>Araceae</taxon>
        <taxon>Pothoideae</taxon>
        <taxon>Potheae</taxon>
        <taxon>Anthurium</taxon>
    </lineage>
</organism>
<dbReference type="InterPro" id="IPR028288">
    <property type="entry name" value="SCAR/WAVE_fam"/>
</dbReference>
<feature type="region of interest" description="Disordered" evidence="3">
    <location>
        <begin position="570"/>
        <end position="606"/>
    </location>
</feature>
<feature type="compositionally biased region" description="Polar residues" evidence="3">
    <location>
        <begin position="1510"/>
        <end position="1522"/>
    </location>
</feature>
<dbReference type="PANTHER" id="PTHR12902">
    <property type="entry name" value="WASP-1"/>
    <property type="match status" value="1"/>
</dbReference>
<dbReference type="GO" id="GO:2000601">
    <property type="term" value="P:positive regulation of Arp2/3 complex-mediated actin nucleation"/>
    <property type="evidence" value="ECO:0007669"/>
    <property type="project" value="TreeGrafter"/>
</dbReference>
<feature type="region of interest" description="Disordered" evidence="3">
    <location>
        <begin position="1625"/>
        <end position="1648"/>
    </location>
</feature>
<dbReference type="GO" id="GO:0003779">
    <property type="term" value="F:actin binding"/>
    <property type="evidence" value="ECO:0007669"/>
    <property type="project" value="UniProtKB-UniRule"/>
</dbReference>
<evidence type="ECO:0000256" key="1">
    <source>
        <dbReference type="ARBA" id="ARBA00006993"/>
    </source>
</evidence>
<comment type="function">
    <text evidence="2">Involved in regulation of actin and microtubule organization. Part of a WAVE complex that activates the Arp2/3 complex.</text>
</comment>
<dbReference type="Gene3D" id="6.10.280.150">
    <property type="match status" value="2"/>
</dbReference>
<dbReference type="EMBL" id="GDJX01020483">
    <property type="protein sequence ID" value="JAT47453.1"/>
    <property type="molecule type" value="Transcribed_RNA"/>
</dbReference>
<dbReference type="PANTHER" id="PTHR12902:SF1">
    <property type="entry name" value="WISKOTT-ALDRICH SYNDROME PROTEIN FAMILY MEMBER"/>
    <property type="match status" value="1"/>
</dbReference>
<keyword evidence="2" id="KW-0009">Actin-binding</keyword>
<dbReference type="GO" id="GO:0071933">
    <property type="term" value="F:Arp2/3 complex binding"/>
    <property type="evidence" value="ECO:0007669"/>
    <property type="project" value="TreeGrafter"/>
</dbReference>
<feature type="region of interest" description="Disordered" evidence="3">
    <location>
        <begin position="1336"/>
        <end position="1374"/>
    </location>
</feature>